<keyword evidence="6 7" id="KW-0961">Cell wall biogenesis/degradation</keyword>
<evidence type="ECO:0000256" key="8">
    <source>
        <dbReference type="SAM" id="MobiDB-lite"/>
    </source>
</evidence>
<evidence type="ECO:0000256" key="7">
    <source>
        <dbReference type="PROSITE-ProRule" id="PRU01373"/>
    </source>
</evidence>
<dbReference type="InterPro" id="IPR002477">
    <property type="entry name" value="Peptidoglycan-bd-like"/>
</dbReference>
<evidence type="ECO:0000256" key="3">
    <source>
        <dbReference type="ARBA" id="ARBA00022679"/>
    </source>
</evidence>
<comment type="similarity">
    <text evidence="2">Belongs to the YkuD family.</text>
</comment>
<evidence type="ECO:0000256" key="5">
    <source>
        <dbReference type="ARBA" id="ARBA00022984"/>
    </source>
</evidence>
<dbReference type="GO" id="GO:0016740">
    <property type="term" value="F:transferase activity"/>
    <property type="evidence" value="ECO:0007669"/>
    <property type="project" value="UniProtKB-KW"/>
</dbReference>
<comment type="pathway">
    <text evidence="1 7">Cell wall biogenesis; peptidoglycan biosynthesis.</text>
</comment>
<dbReference type="AlphaFoldDB" id="A0A4Q7RZ03"/>
<dbReference type="InterPro" id="IPR036366">
    <property type="entry name" value="PGBDSf"/>
</dbReference>
<feature type="region of interest" description="Disordered" evidence="8">
    <location>
        <begin position="1"/>
        <end position="24"/>
    </location>
</feature>
<feature type="active site" description="Nucleophile" evidence="7">
    <location>
        <position position="475"/>
    </location>
</feature>
<dbReference type="PROSITE" id="PS52029">
    <property type="entry name" value="LD_TPASE"/>
    <property type="match status" value="1"/>
</dbReference>
<keyword evidence="4 7" id="KW-0133">Cell shape</keyword>
<comment type="caution">
    <text evidence="10">The sequence shown here is derived from an EMBL/GenBank/DDBJ whole genome shotgun (WGS) entry which is preliminary data.</text>
</comment>
<feature type="active site" description="Proton donor/acceptor" evidence="7">
    <location>
        <position position="456"/>
    </location>
</feature>
<keyword evidence="5 7" id="KW-0573">Peptidoglycan synthesis</keyword>
<dbReference type="GO" id="GO:0009252">
    <property type="term" value="P:peptidoglycan biosynthetic process"/>
    <property type="evidence" value="ECO:0007669"/>
    <property type="project" value="UniProtKB-UniPathway"/>
</dbReference>
<dbReference type="EMBL" id="SGXM01000002">
    <property type="protein sequence ID" value="RZT39104.1"/>
    <property type="molecule type" value="Genomic_DNA"/>
</dbReference>
<dbReference type="Pfam" id="PF01471">
    <property type="entry name" value="PG_binding_1"/>
    <property type="match status" value="1"/>
</dbReference>
<dbReference type="GO" id="GO:0004180">
    <property type="term" value="F:carboxypeptidase activity"/>
    <property type="evidence" value="ECO:0007669"/>
    <property type="project" value="UniProtKB-ARBA"/>
</dbReference>
<evidence type="ECO:0000256" key="4">
    <source>
        <dbReference type="ARBA" id="ARBA00022960"/>
    </source>
</evidence>
<keyword evidence="11" id="KW-1185">Reference proteome</keyword>
<evidence type="ECO:0000256" key="2">
    <source>
        <dbReference type="ARBA" id="ARBA00005992"/>
    </source>
</evidence>
<gene>
    <name evidence="10" type="ORF">EV147_2298</name>
</gene>
<dbReference type="Gene3D" id="1.10.101.10">
    <property type="entry name" value="PGBD-like superfamily/PGBD"/>
    <property type="match status" value="1"/>
</dbReference>
<dbReference type="PANTHER" id="PTHR41533:SF2">
    <property type="entry name" value="BLR7131 PROTEIN"/>
    <property type="match status" value="1"/>
</dbReference>
<dbReference type="GO" id="GO:0008360">
    <property type="term" value="P:regulation of cell shape"/>
    <property type="evidence" value="ECO:0007669"/>
    <property type="project" value="UniProtKB-UniRule"/>
</dbReference>
<evidence type="ECO:0000259" key="9">
    <source>
        <dbReference type="PROSITE" id="PS52029"/>
    </source>
</evidence>
<reference evidence="10 11" key="1">
    <citation type="journal article" date="2015" name="Stand. Genomic Sci.">
        <title>Genomic Encyclopedia of Bacterial and Archaeal Type Strains, Phase III: the genomes of soil and plant-associated and newly described type strains.</title>
        <authorList>
            <person name="Whitman W.B."/>
            <person name="Woyke T."/>
            <person name="Klenk H.P."/>
            <person name="Zhou Y."/>
            <person name="Lilburn T.G."/>
            <person name="Beck B.J."/>
            <person name="De Vos P."/>
            <person name="Vandamme P."/>
            <person name="Eisen J.A."/>
            <person name="Garrity G."/>
            <person name="Hugenholtz P."/>
            <person name="Kyrpides N.C."/>
        </authorList>
    </citation>
    <scope>NUCLEOTIDE SEQUENCE [LARGE SCALE GENOMIC DNA]</scope>
    <source>
        <strain evidence="10 11">ASC-9842</strain>
    </source>
</reference>
<dbReference type="InterPro" id="IPR045380">
    <property type="entry name" value="LD_TPept_scaffold_dom"/>
</dbReference>
<dbReference type="Proteomes" id="UP000291078">
    <property type="component" value="Unassembled WGS sequence"/>
</dbReference>
<sequence>MPMTVAHQANVARKTSGTRPARRAAGASKPVLALALRRLTGTLLLCAAAGAWAQAGASMPVAASAPPAPPAPLWLVDGRPSQAAQAAVKTLAGASADGLDPADYNAAALQRTLAQAIGGPAPSAEGMKTFDTALTAAMTRYLRDLHTGRIDPRKVQSNFASRTPTPFDAEAYLRNAMAANRLAEGLHAAAPTFPLYGTLREALARYRTLADLPYWQTALPPLPGSKLVAGQPWKGLPQLAQRLAALGDLPGGTPVPARYEGALVAAVKAFQARHALDADGVIGAGTLAQLNVSPAARVKQIELTMERARWTPLAEGPRMIVVNVPEFVLRAYEYQPENGGKLDIKLEMKVIVGKALDTRTPLFAGDMRYIEFSPYWNVPSSIARKEIIPKLQRDPAYLGRQGFEFVSGNQASASVSQANIDAVLNGQARIRQRPGPLNALGDIKFVFPNNQAIYLHHTPSPQLFNRGRRDFSHGCIRVEEPVQLAKFVMQGMPEWTEPRIREAMTAGKSKTVSLQPPIPVVLAYGTAIARADGRVYFVPDIYGQDKLLDQALRQRAGPRPADRPS</sequence>
<dbReference type="PANTHER" id="PTHR41533">
    <property type="entry name" value="L,D-TRANSPEPTIDASE HI_1667-RELATED"/>
    <property type="match status" value="1"/>
</dbReference>
<dbReference type="GO" id="GO:0071555">
    <property type="term" value="P:cell wall organization"/>
    <property type="evidence" value="ECO:0007669"/>
    <property type="project" value="UniProtKB-UniRule"/>
</dbReference>
<dbReference type="InterPro" id="IPR005490">
    <property type="entry name" value="LD_TPept_cat_dom"/>
</dbReference>
<dbReference type="SUPFAM" id="SSF47090">
    <property type="entry name" value="PGBD-like"/>
    <property type="match status" value="1"/>
</dbReference>
<accession>A0A4Q7RZ03</accession>
<evidence type="ECO:0000256" key="1">
    <source>
        <dbReference type="ARBA" id="ARBA00004752"/>
    </source>
</evidence>
<dbReference type="InterPro" id="IPR036365">
    <property type="entry name" value="PGBD-like_sf"/>
</dbReference>
<dbReference type="Pfam" id="PF20142">
    <property type="entry name" value="Scaffold"/>
    <property type="match status" value="1"/>
</dbReference>
<evidence type="ECO:0000256" key="6">
    <source>
        <dbReference type="ARBA" id="ARBA00023316"/>
    </source>
</evidence>
<proteinExistence type="inferred from homology"/>
<evidence type="ECO:0000313" key="11">
    <source>
        <dbReference type="Proteomes" id="UP000291078"/>
    </source>
</evidence>
<dbReference type="InterPro" id="IPR038063">
    <property type="entry name" value="Transpep_catalytic_dom"/>
</dbReference>
<dbReference type="InterPro" id="IPR052905">
    <property type="entry name" value="LD-transpeptidase_YkuD-like"/>
</dbReference>
<organism evidence="10 11">
    <name type="scientific">Cupriavidus agavae</name>
    <dbReference type="NCBI Taxonomy" id="1001822"/>
    <lineage>
        <taxon>Bacteria</taxon>
        <taxon>Pseudomonadati</taxon>
        <taxon>Pseudomonadota</taxon>
        <taxon>Betaproteobacteria</taxon>
        <taxon>Burkholderiales</taxon>
        <taxon>Burkholderiaceae</taxon>
        <taxon>Cupriavidus</taxon>
    </lineage>
</organism>
<name>A0A4Q7RZ03_9BURK</name>
<dbReference type="Gene3D" id="2.40.440.10">
    <property type="entry name" value="L,D-transpeptidase catalytic domain-like"/>
    <property type="match status" value="1"/>
</dbReference>
<dbReference type="Pfam" id="PF03734">
    <property type="entry name" value="YkuD"/>
    <property type="match status" value="1"/>
</dbReference>
<evidence type="ECO:0000313" key="10">
    <source>
        <dbReference type="EMBL" id="RZT39104.1"/>
    </source>
</evidence>
<feature type="domain" description="L,D-TPase catalytic" evidence="9">
    <location>
        <begin position="318"/>
        <end position="501"/>
    </location>
</feature>
<dbReference type="SUPFAM" id="SSF141523">
    <property type="entry name" value="L,D-transpeptidase catalytic domain-like"/>
    <property type="match status" value="1"/>
</dbReference>
<dbReference type="UniPathway" id="UPA00219"/>
<keyword evidence="3" id="KW-0808">Transferase</keyword>
<protein>
    <submittedName>
        <fullName evidence="10">Murein L,D-transpeptidase YcbB/YkuD</fullName>
    </submittedName>
</protein>
<dbReference type="CDD" id="cd16913">
    <property type="entry name" value="YkuD_like"/>
    <property type="match status" value="1"/>
</dbReference>